<proteinExistence type="predicted"/>
<reference evidence="2 3" key="1">
    <citation type="submission" date="2024-11" db="EMBL/GenBank/DDBJ databases">
        <title>Chromosome-level genome assembly of the freshwater bivalve Anodonta woodiana.</title>
        <authorList>
            <person name="Chen X."/>
        </authorList>
    </citation>
    <scope>NUCLEOTIDE SEQUENCE [LARGE SCALE GENOMIC DNA]</scope>
    <source>
        <strain evidence="2">MN2024</strain>
        <tissue evidence="2">Gills</tissue>
    </source>
</reference>
<feature type="region of interest" description="Disordered" evidence="1">
    <location>
        <begin position="115"/>
        <end position="135"/>
    </location>
</feature>
<gene>
    <name evidence="2" type="ORF">ACJMK2_004136</name>
</gene>
<name>A0ABD3Y099_SINWO</name>
<evidence type="ECO:0000256" key="1">
    <source>
        <dbReference type="SAM" id="MobiDB-lite"/>
    </source>
</evidence>
<evidence type="ECO:0000313" key="2">
    <source>
        <dbReference type="EMBL" id="KAL3891894.1"/>
    </source>
</evidence>
<protein>
    <submittedName>
        <fullName evidence="2">Uncharacterized protein</fullName>
    </submittedName>
</protein>
<dbReference type="AlphaFoldDB" id="A0ABD3Y099"/>
<keyword evidence="3" id="KW-1185">Reference proteome</keyword>
<sequence>MYKTCTTVGCENHNMMGMKLSFFTFPKHVERQKMFVSTTNRQTRRKAMGTNLTLNPDHSDYVPSVFEYAKRYTTYVQQNKMVRYGNKVKQIIEFESIATSSKKVKKSTEKLNTAVLGSPTPTQQTPQKNTSGTSTISPWGGGCRFIIKHYEYLLTFSDMNSDAITINTISRRKKLY</sequence>
<evidence type="ECO:0000313" key="3">
    <source>
        <dbReference type="Proteomes" id="UP001634394"/>
    </source>
</evidence>
<comment type="caution">
    <text evidence="2">The sequence shown here is derived from an EMBL/GenBank/DDBJ whole genome shotgun (WGS) entry which is preliminary data.</text>
</comment>
<dbReference type="Proteomes" id="UP001634394">
    <property type="component" value="Unassembled WGS sequence"/>
</dbReference>
<dbReference type="EMBL" id="JBJQND010000001">
    <property type="protein sequence ID" value="KAL3891894.1"/>
    <property type="molecule type" value="Genomic_DNA"/>
</dbReference>
<organism evidence="2 3">
    <name type="scientific">Sinanodonta woodiana</name>
    <name type="common">Chinese pond mussel</name>
    <name type="synonym">Anodonta woodiana</name>
    <dbReference type="NCBI Taxonomy" id="1069815"/>
    <lineage>
        <taxon>Eukaryota</taxon>
        <taxon>Metazoa</taxon>
        <taxon>Spiralia</taxon>
        <taxon>Lophotrochozoa</taxon>
        <taxon>Mollusca</taxon>
        <taxon>Bivalvia</taxon>
        <taxon>Autobranchia</taxon>
        <taxon>Heteroconchia</taxon>
        <taxon>Palaeoheterodonta</taxon>
        <taxon>Unionida</taxon>
        <taxon>Unionoidea</taxon>
        <taxon>Unionidae</taxon>
        <taxon>Unioninae</taxon>
        <taxon>Sinanodonta</taxon>
    </lineage>
</organism>
<accession>A0ABD3Y099</accession>